<dbReference type="RefSeq" id="WP_067379783.1">
    <property type="nucleotide sequence ID" value="NZ_CP015839.1"/>
</dbReference>
<name>A0A1A9EWC5_9GAMM</name>
<dbReference type="STRING" id="1821621.A8C75_06730"/>
<proteinExistence type="predicted"/>
<reference evidence="1 2" key="2">
    <citation type="journal article" date="2018" name="Int. J. Syst. Evol. Microbiol.">
        <title>Marinobacterium aestuarii sp. nov., a benzene-degrading marine bacterium isolated from estuary sediment.</title>
        <authorList>
            <person name="Bae S.S."/>
            <person name="Jung J."/>
            <person name="Chung D."/>
            <person name="Baek K."/>
        </authorList>
    </citation>
    <scope>NUCLEOTIDE SEQUENCE [LARGE SCALE GENOMIC DNA]</scope>
    <source>
        <strain evidence="1 2">ST58-10</strain>
    </source>
</reference>
<evidence type="ECO:0000313" key="1">
    <source>
        <dbReference type="EMBL" id="ANG62216.1"/>
    </source>
</evidence>
<dbReference type="OrthoDB" id="5793884at2"/>
<dbReference type="Proteomes" id="UP000078070">
    <property type="component" value="Chromosome"/>
</dbReference>
<reference evidence="2" key="1">
    <citation type="submission" date="2016-05" db="EMBL/GenBank/DDBJ databases">
        <authorList>
            <person name="Baek K."/>
            <person name="Yang S.-J."/>
        </authorList>
    </citation>
    <scope>NUCLEOTIDE SEQUENCE [LARGE SCALE GENOMIC DNA]</scope>
    <source>
        <strain evidence="2">ST58-10</strain>
    </source>
</reference>
<sequence length="387" mass="44118">MKKTLITFLGRTRKTEQGYNKTAYVIDGETHEPSAFLGFNLQRHLKPQRLVVMGTAGSMWDHLFDGDINLGDLAEDERLTLADAVENQAVTQQQLDSLRHLLEERLDTEVRLQIIPYGHDLAEQVRLVELMANHVQSQDKVHLDVTHGFRNLPMVALLAAMYLREIRQARIEGIWYAAYDPGKPSTTVNNIEGLLRVADWLTAMSSYTKDGDYGVFGKLLGKSAHLLKSAAYFERTSNPAKARECLSSWTIADNYPDDPVASLFADELQRRIDWHKSQSRPDYEKHLACEYLNRRDYLRAAIFGLESKITEQTYTQKLPDDYARRKEVSEQLKQSADFSTLNNMRNALAHGLRSPDPALDRLLANEDKLQAELRRLFKALKITSPAT</sequence>
<dbReference type="AlphaFoldDB" id="A0A1A9EWC5"/>
<protein>
    <submittedName>
        <fullName evidence="1">CRISPR-associated protein</fullName>
    </submittedName>
</protein>
<evidence type="ECO:0000313" key="2">
    <source>
        <dbReference type="Proteomes" id="UP000078070"/>
    </source>
</evidence>
<dbReference type="EMBL" id="CP015839">
    <property type="protein sequence ID" value="ANG62216.1"/>
    <property type="molecule type" value="Genomic_DNA"/>
</dbReference>
<dbReference type="NCBIfam" id="TIGR02221">
    <property type="entry name" value="cas_TM1812"/>
    <property type="match status" value="1"/>
</dbReference>
<dbReference type="InterPro" id="IPR013383">
    <property type="entry name" value="CRISPR-assoc_prot_DxTHG_CS"/>
</dbReference>
<dbReference type="SUPFAM" id="SSF160980">
    <property type="entry name" value="SSO1389-like"/>
    <property type="match status" value="1"/>
</dbReference>
<accession>A0A1A9EWC5</accession>
<keyword evidence="2" id="KW-1185">Reference proteome</keyword>
<gene>
    <name evidence="1" type="ORF">A8C75_06730</name>
</gene>
<dbReference type="InterPro" id="IPR011742">
    <property type="entry name" value="CRISPR-assoc_prot_TM1812"/>
</dbReference>
<dbReference type="KEGG" id="mars:A8C75_06730"/>
<organism evidence="1 2">
    <name type="scientific">Marinobacterium aestuarii</name>
    <dbReference type="NCBI Taxonomy" id="1821621"/>
    <lineage>
        <taxon>Bacteria</taxon>
        <taxon>Pseudomonadati</taxon>
        <taxon>Pseudomonadota</taxon>
        <taxon>Gammaproteobacteria</taxon>
        <taxon>Oceanospirillales</taxon>
        <taxon>Oceanospirillaceae</taxon>
        <taxon>Marinobacterium</taxon>
    </lineage>
</organism>
<dbReference type="NCBIfam" id="TIGR02549">
    <property type="entry name" value="CRISPR_DxTHG"/>
    <property type="match status" value="1"/>
</dbReference>